<dbReference type="GO" id="GO:0016747">
    <property type="term" value="F:acyltransferase activity, transferring groups other than amino-acyl groups"/>
    <property type="evidence" value="ECO:0007669"/>
    <property type="project" value="InterPro"/>
</dbReference>
<proteinExistence type="inferred from homology"/>
<evidence type="ECO:0000256" key="3">
    <source>
        <dbReference type="ARBA" id="ARBA00038502"/>
    </source>
</evidence>
<gene>
    <name evidence="5" type="ORF">METZ01_LOCUS92487</name>
</gene>
<evidence type="ECO:0000256" key="2">
    <source>
        <dbReference type="ARBA" id="ARBA00023315"/>
    </source>
</evidence>
<dbReference type="PANTHER" id="PTHR43792:SF8">
    <property type="entry name" value="[RIBOSOMAL PROTEIN US5]-ALANINE N-ACETYLTRANSFERASE"/>
    <property type="match status" value="1"/>
</dbReference>
<dbReference type="EMBL" id="UINC01008819">
    <property type="protein sequence ID" value="SVA39633.1"/>
    <property type="molecule type" value="Genomic_DNA"/>
</dbReference>
<dbReference type="PROSITE" id="PS51186">
    <property type="entry name" value="GNAT"/>
    <property type="match status" value="1"/>
</dbReference>
<dbReference type="InterPro" id="IPR051531">
    <property type="entry name" value="N-acetyltransferase"/>
</dbReference>
<dbReference type="AlphaFoldDB" id="A0A381VJH4"/>
<protein>
    <recommendedName>
        <fullName evidence="4">N-acetyltransferase domain-containing protein</fullName>
    </recommendedName>
</protein>
<organism evidence="5">
    <name type="scientific">marine metagenome</name>
    <dbReference type="NCBI Taxonomy" id="408172"/>
    <lineage>
        <taxon>unclassified sequences</taxon>
        <taxon>metagenomes</taxon>
        <taxon>ecological metagenomes</taxon>
    </lineage>
</organism>
<dbReference type="InterPro" id="IPR000182">
    <property type="entry name" value="GNAT_dom"/>
</dbReference>
<reference evidence="5" key="1">
    <citation type="submission" date="2018-05" db="EMBL/GenBank/DDBJ databases">
        <authorList>
            <person name="Lanie J.A."/>
            <person name="Ng W.-L."/>
            <person name="Kazmierczak K.M."/>
            <person name="Andrzejewski T.M."/>
            <person name="Davidsen T.M."/>
            <person name="Wayne K.J."/>
            <person name="Tettelin H."/>
            <person name="Glass J.I."/>
            <person name="Rusch D."/>
            <person name="Podicherti R."/>
            <person name="Tsui H.-C.T."/>
            <person name="Winkler M.E."/>
        </authorList>
    </citation>
    <scope>NUCLEOTIDE SEQUENCE</scope>
</reference>
<keyword evidence="2" id="KW-0012">Acyltransferase</keyword>
<dbReference type="Gene3D" id="3.40.630.30">
    <property type="match status" value="1"/>
</dbReference>
<comment type="similarity">
    <text evidence="3">Belongs to the acetyltransferase family. RimJ subfamily.</text>
</comment>
<accession>A0A381VJH4</accession>
<evidence type="ECO:0000313" key="5">
    <source>
        <dbReference type="EMBL" id="SVA39633.1"/>
    </source>
</evidence>
<evidence type="ECO:0000256" key="1">
    <source>
        <dbReference type="ARBA" id="ARBA00022679"/>
    </source>
</evidence>
<name>A0A381VJH4_9ZZZZ</name>
<evidence type="ECO:0000259" key="4">
    <source>
        <dbReference type="PROSITE" id="PS51186"/>
    </source>
</evidence>
<dbReference type="PANTHER" id="PTHR43792">
    <property type="entry name" value="GNAT FAMILY, PUTATIVE (AFU_ORTHOLOGUE AFUA_3G00765)-RELATED-RELATED"/>
    <property type="match status" value="1"/>
</dbReference>
<sequence length="176" mass="19971">MELLTKRLTIRSPVIEDAEELRGKINDFSIVQWLSNTPYPYDLGDAIGFINRSNQAIKDSAAYNLVIEIEGEIAGGVGLFDVNEVGGELGFWIASKFWKRGIATEASKTMLYFGFKQLELKTIKASFKEGNEASNKVLKKLGFISIDQKLEDDEIFKQRVMMHFLEIKSSDYLFNN</sequence>
<dbReference type="Pfam" id="PF13302">
    <property type="entry name" value="Acetyltransf_3"/>
    <property type="match status" value="1"/>
</dbReference>
<dbReference type="InterPro" id="IPR016181">
    <property type="entry name" value="Acyl_CoA_acyltransferase"/>
</dbReference>
<dbReference type="SUPFAM" id="SSF55729">
    <property type="entry name" value="Acyl-CoA N-acyltransferases (Nat)"/>
    <property type="match status" value="1"/>
</dbReference>
<keyword evidence="1" id="KW-0808">Transferase</keyword>
<feature type="domain" description="N-acetyltransferase" evidence="4">
    <location>
        <begin position="8"/>
        <end position="166"/>
    </location>
</feature>